<dbReference type="GO" id="GO:0005737">
    <property type="term" value="C:cytoplasm"/>
    <property type="evidence" value="ECO:0007669"/>
    <property type="project" value="TreeGrafter"/>
</dbReference>
<dbReference type="InterPro" id="IPR032466">
    <property type="entry name" value="Metal_Hydrolase"/>
</dbReference>
<proteinExistence type="predicted"/>
<reference evidence="3" key="1">
    <citation type="journal article" date="2014" name="Front. Microbiol.">
        <title>High frequency of phylogenetically diverse reductive dehalogenase-homologous genes in deep subseafloor sedimentary metagenomes.</title>
        <authorList>
            <person name="Kawai M."/>
            <person name="Futagami T."/>
            <person name="Toyoda A."/>
            <person name="Takaki Y."/>
            <person name="Nishi S."/>
            <person name="Hori S."/>
            <person name="Arai W."/>
            <person name="Tsubouchi T."/>
            <person name="Morono Y."/>
            <person name="Uchiyama I."/>
            <person name="Ito T."/>
            <person name="Fujiyama A."/>
            <person name="Inagaki F."/>
            <person name="Takami H."/>
        </authorList>
    </citation>
    <scope>NUCLEOTIDE SEQUENCE</scope>
    <source>
        <strain evidence="3">Expedition CK06-06</strain>
    </source>
</reference>
<keyword evidence="1" id="KW-0665">Pyrimidine biosynthesis</keyword>
<evidence type="ECO:0000313" key="3">
    <source>
        <dbReference type="EMBL" id="GAH94556.1"/>
    </source>
</evidence>
<sequence length="147" mass="15684">DILHARGLIVCPGFVDLHCHLRQPGFEEKETIATGTKAAARGGFTTICCMPNTNPPLDNQTAVEYVKSKAASEGVVRVLPIGCISKGRKGEELAEMGELASAGVVAFSDDGEPALNSHIMRQALDYSRAFDLPITDHCEDKALTEGT</sequence>
<feature type="domain" description="Dihydroorotase catalytic" evidence="2">
    <location>
        <begin position="9"/>
        <end position="146"/>
    </location>
</feature>
<dbReference type="InterPro" id="IPR050138">
    <property type="entry name" value="DHOase/Allantoinase_Hydrolase"/>
</dbReference>
<comment type="caution">
    <text evidence="3">The sequence shown here is derived from an EMBL/GenBank/DDBJ whole genome shotgun (WGS) entry which is preliminary data.</text>
</comment>
<dbReference type="Pfam" id="PF12890">
    <property type="entry name" value="DHOase"/>
    <property type="match status" value="1"/>
</dbReference>
<protein>
    <recommendedName>
        <fullName evidence="2">Dihydroorotase catalytic domain-containing protein</fullName>
    </recommendedName>
</protein>
<dbReference type="SUPFAM" id="SSF51556">
    <property type="entry name" value="Metallo-dependent hydrolases"/>
    <property type="match status" value="1"/>
</dbReference>
<name>X1JIM8_9ZZZZ</name>
<feature type="non-terminal residue" evidence="3">
    <location>
        <position position="147"/>
    </location>
</feature>
<dbReference type="PANTHER" id="PTHR43668">
    <property type="entry name" value="ALLANTOINASE"/>
    <property type="match status" value="1"/>
</dbReference>
<organism evidence="3">
    <name type="scientific">marine sediment metagenome</name>
    <dbReference type="NCBI Taxonomy" id="412755"/>
    <lineage>
        <taxon>unclassified sequences</taxon>
        <taxon>metagenomes</taxon>
        <taxon>ecological metagenomes</taxon>
    </lineage>
</organism>
<dbReference type="InterPro" id="IPR024403">
    <property type="entry name" value="DHOase_cat"/>
</dbReference>
<gene>
    <name evidence="3" type="ORF">S03H2_69092</name>
</gene>
<dbReference type="AlphaFoldDB" id="X1JIM8"/>
<dbReference type="PANTHER" id="PTHR43668:SF2">
    <property type="entry name" value="ALLANTOINASE"/>
    <property type="match status" value="1"/>
</dbReference>
<dbReference type="Gene3D" id="3.20.20.140">
    <property type="entry name" value="Metal-dependent hydrolases"/>
    <property type="match status" value="1"/>
</dbReference>
<accession>X1JIM8</accession>
<feature type="non-terminal residue" evidence="3">
    <location>
        <position position="1"/>
    </location>
</feature>
<dbReference type="EMBL" id="BARU01045570">
    <property type="protein sequence ID" value="GAH94556.1"/>
    <property type="molecule type" value="Genomic_DNA"/>
</dbReference>
<dbReference type="InterPro" id="IPR011059">
    <property type="entry name" value="Metal-dep_hydrolase_composite"/>
</dbReference>
<dbReference type="GO" id="GO:0006145">
    <property type="term" value="P:purine nucleobase catabolic process"/>
    <property type="evidence" value="ECO:0007669"/>
    <property type="project" value="TreeGrafter"/>
</dbReference>
<evidence type="ECO:0000256" key="1">
    <source>
        <dbReference type="ARBA" id="ARBA00022975"/>
    </source>
</evidence>
<dbReference type="Gene3D" id="2.30.40.10">
    <property type="entry name" value="Urease, subunit C, domain 1"/>
    <property type="match status" value="1"/>
</dbReference>
<dbReference type="GO" id="GO:0004038">
    <property type="term" value="F:allantoinase activity"/>
    <property type="evidence" value="ECO:0007669"/>
    <property type="project" value="TreeGrafter"/>
</dbReference>
<evidence type="ECO:0000259" key="2">
    <source>
        <dbReference type="Pfam" id="PF12890"/>
    </source>
</evidence>